<keyword evidence="2" id="KW-1185">Reference proteome</keyword>
<dbReference type="GeneID" id="33569869"/>
<dbReference type="EMBL" id="MCFF01000038">
    <property type="protein sequence ID" value="ORZ08262.1"/>
    <property type="molecule type" value="Genomic_DNA"/>
</dbReference>
<protein>
    <submittedName>
        <fullName evidence="1">Uncharacterized protein</fullName>
    </submittedName>
</protein>
<comment type="caution">
    <text evidence="1">The sequence shown here is derived from an EMBL/GenBank/DDBJ whole genome shotgun (WGS) entry which is preliminary data.</text>
</comment>
<evidence type="ECO:0000313" key="2">
    <source>
        <dbReference type="Proteomes" id="UP000193648"/>
    </source>
</evidence>
<proteinExistence type="predicted"/>
<gene>
    <name evidence="1" type="ORF">BCR41DRAFT_388666</name>
</gene>
<accession>A0A1Y2GE24</accession>
<organism evidence="1 2">
    <name type="scientific">Lobosporangium transversale</name>
    <dbReference type="NCBI Taxonomy" id="64571"/>
    <lineage>
        <taxon>Eukaryota</taxon>
        <taxon>Fungi</taxon>
        <taxon>Fungi incertae sedis</taxon>
        <taxon>Mucoromycota</taxon>
        <taxon>Mortierellomycotina</taxon>
        <taxon>Mortierellomycetes</taxon>
        <taxon>Mortierellales</taxon>
        <taxon>Mortierellaceae</taxon>
        <taxon>Lobosporangium</taxon>
    </lineage>
</organism>
<reference evidence="1 2" key="1">
    <citation type="submission" date="2016-07" db="EMBL/GenBank/DDBJ databases">
        <title>Pervasive Adenine N6-methylation of Active Genes in Fungi.</title>
        <authorList>
            <consortium name="DOE Joint Genome Institute"/>
            <person name="Mondo S.J."/>
            <person name="Dannebaum R.O."/>
            <person name="Kuo R.C."/>
            <person name="Labutti K."/>
            <person name="Haridas S."/>
            <person name="Kuo A."/>
            <person name="Salamov A."/>
            <person name="Ahrendt S.R."/>
            <person name="Lipzen A."/>
            <person name="Sullivan W."/>
            <person name="Andreopoulos W.B."/>
            <person name="Clum A."/>
            <person name="Lindquist E."/>
            <person name="Daum C."/>
            <person name="Ramamoorthy G.K."/>
            <person name="Gryganskyi A."/>
            <person name="Culley D."/>
            <person name="Magnuson J.K."/>
            <person name="James T.Y."/>
            <person name="O'Malley M.A."/>
            <person name="Stajich J.E."/>
            <person name="Spatafora J.W."/>
            <person name="Visel A."/>
            <person name="Grigoriev I.V."/>
        </authorList>
    </citation>
    <scope>NUCLEOTIDE SEQUENCE [LARGE SCALE GENOMIC DNA]</scope>
    <source>
        <strain evidence="1 2">NRRL 3116</strain>
    </source>
</reference>
<sequence length="133" mass="15891">MSWKQNVTTAQRAFVVRPHWQPILSRPPPRSAWMGRTLTTRWIQGGQVAMTERFCMRLKIHMSWKQNVTTAQRAFVVRPHWQPILSRPPPRSAWMGRTLTTRWIQGGQVAMTERFCMRLKLKRVHYLLRKKKQ</sequence>
<dbReference type="RefSeq" id="XP_021878345.1">
    <property type="nucleotide sequence ID" value="XM_022028026.1"/>
</dbReference>
<evidence type="ECO:0000313" key="1">
    <source>
        <dbReference type="EMBL" id="ORZ08262.1"/>
    </source>
</evidence>
<dbReference type="AlphaFoldDB" id="A0A1Y2GE24"/>
<dbReference type="Proteomes" id="UP000193648">
    <property type="component" value="Unassembled WGS sequence"/>
</dbReference>
<dbReference type="InParanoid" id="A0A1Y2GE24"/>
<name>A0A1Y2GE24_9FUNG</name>